<evidence type="ECO:0000256" key="17">
    <source>
        <dbReference type="SAM" id="MobiDB-lite"/>
    </source>
</evidence>
<dbReference type="GO" id="GO:0033202">
    <property type="term" value="C:DNA helicase complex"/>
    <property type="evidence" value="ECO:0007669"/>
    <property type="project" value="TreeGrafter"/>
</dbReference>
<keyword evidence="2" id="KW-0540">Nuclease</keyword>
<keyword evidence="21" id="KW-1185">Reference proteome</keyword>
<dbReference type="SUPFAM" id="SSF52980">
    <property type="entry name" value="Restriction endonuclease-like"/>
    <property type="match status" value="1"/>
</dbReference>
<evidence type="ECO:0000256" key="8">
    <source>
        <dbReference type="ARBA" id="ARBA00022840"/>
    </source>
</evidence>
<dbReference type="EC" id="5.6.2.4" evidence="13"/>
<dbReference type="OrthoDB" id="4812256at2"/>
<feature type="binding site" evidence="15">
    <location>
        <begin position="38"/>
        <end position="45"/>
    </location>
    <ligand>
        <name>ATP</name>
        <dbReference type="ChEBI" id="CHEBI:30616"/>
    </ligand>
</feature>
<dbReference type="InterPro" id="IPR014017">
    <property type="entry name" value="DNA_helicase_UvrD-like_C"/>
</dbReference>
<dbReference type="PROSITE" id="PS51217">
    <property type="entry name" value="UVRD_HELICASE_CTER"/>
    <property type="match status" value="1"/>
</dbReference>
<dbReference type="InterPro" id="IPR038726">
    <property type="entry name" value="PDDEXK_AddAB-type"/>
</dbReference>
<dbReference type="Pfam" id="PF00580">
    <property type="entry name" value="UvrD-helicase"/>
    <property type="match status" value="1"/>
</dbReference>
<evidence type="ECO:0000313" key="21">
    <source>
        <dbReference type="Proteomes" id="UP000293638"/>
    </source>
</evidence>
<keyword evidence="11" id="KW-0413">Isomerase</keyword>
<dbReference type="Gene3D" id="3.40.50.300">
    <property type="entry name" value="P-loop containing nucleotide triphosphate hydrolases"/>
    <property type="match status" value="3"/>
</dbReference>
<feature type="domain" description="UvrD-like helicase C-terminal" evidence="19">
    <location>
        <begin position="360"/>
        <end position="673"/>
    </location>
</feature>
<dbReference type="GO" id="GO:0003677">
    <property type="term" value="F:DNA binding"/>
    <property type="evidence" value="ECO:0007669"/>
    <property type="project" value="UniProtKB-KW"/>
</dbReference>
<dbReference type="PROSITE" id="PS51198">
    <property type="entry name" value="UVRD_HELICASE_ATP_BIND"/>
    <property type="match status" value="1"/>
</dbReference>
<dbReference type="Gene3D" id="3.90.320.10">
    <property type="match status" value="1"/>
</dbReference>
<keyword evidence="8 15" id="KW-0067">ATP-binding</keyword>
<dbReference type="Pfam" id="PF12705">
    <property type="entry name" value="PDDEXK_1"/>
    <property type="match status" value="1"/>
</dbReference>
<evidence type="ECO:0000256" key="6">
    <source>
        <dbReference type="ARBA" id="ARBA00022806"/>
    </source>
</evidence>
<keyword evidence="10" id="KW-0234">DNA repair</keyword>
<sequence>MSAPLRRPEQLRDLLGVPFSEPQLAAATAPLAPGVVVAGAGSGKTTVMAARVVWLVGTGAVPAGRVLGLTFTNKAAAELDARVRAALARAGLAPSPVPSAPPAGRTSGTSERGEGIEGTDELPPTISTYHAFAGELVREHGLRLGVEPRAALLADATRFQLAERVVRRAPGPFLALTKQVASLVTDLLDLDGELAEHLVELEELRAEDRALIAEVAAAPRQTRKVLGLAETAQARLELSTLVEAYRAEKSARALLDFGDQLSLAARLAEGHPEVGEALRERYAVVLLDEYQDTSVAQRRMLTGAFGGGHPVTAVGDPCQAIYGWRGASVANLDEFPEHFPDRDGRPAPRYSLVENRRSGSRLLELANSLARSLQVRHQVEPLQPCAARQGQGTAVVALHRTYAEEVAWCADQVRAALDAGTPPAEVAVLVRARSDFAALHAALAERDVPVEVVGLGGLLALPEVADVVALLELATEPTANAALVRLLTGPRWRVGPRDLALLGRRARQLVRPVAGGPDEEASGTARVDAALAEAVSGVDPADVVALLDAVESPGEQAYSPEARARFAAFAAEVAQVRRILGEPLLEVLTAIPALTGLDVELAASPSAVAAGRAESLSAFLDVAARFVDLDGAASATAFLAFLRAADEFDRGLDTTAPSTADAVKLLTAHKSKGLEWEVVVLPSLSKDVFPAKRGRARWTSTSSVLPTPLRGDAATLPALDGLTGPEIDAYVAAEREASLVEERRLGYVALTRARSTLIASGSWWGPTQKRPRGPSPYLEEVRAHCLAGGGTVAAWAEPPEADEANPLREQGTGAWTFPAPLEPAALERRRSAAGDVLALLAEGGADAADDGLDPREAEVVAGWDRDLELLVTELERLRTPVREVPLPATLSTTQLLRLAQDPQGLAADLVRPVPRPPVAAARRGTAFHSWVEARFAQQPLLAADDLPGAADEGLELDAPLEELQRAFLATPYAERAPHAVEAPFEVVLGGRVVRGRIDAVYRTPDGDEVVDWKTGREPADPLQLAVYRLAWAELHGLAPEAVTASFVHVRTGEVERPARLPGRAQLERLLSRATAGAPAPAPR</sequence>
<evidence type="ECO:0000256" key="3">
    <source>
        <dbReference type="ARBA" id="ARBA00022741"/>
    </source>
</evidence>
<comment type="caution">
    <text evidence="20">The sequence shown here is derived from an EMBL/GenBank/DDBJ whole genome shotgun (WGS) entry which is preliminary data.</text>
</comment>
<evidence type="ECO:0000256" key="9">
    <source>
        <dbReference type="ARBA" id="ARBA00023125"/>
    </source>
</evidence>
<evidence type="ECO:0000259" key="19">
    <source>
        <dbReference type="PROSITE" id="PS51217"/>
    </source>
</evidence>
<evidence type="ECO:0000256" key="15">
    <source>
        <dbReference type="PROSITE-ProRule" id="PRU00560"/>
    </source>
</evidence>
<evidence type="ECO:0000259" key="18">
    <source>
        <dbReference type="PROSITE" id="PS51198"/>
    </source>
</evidence>
<keyword evidence="9" id="KW-0238">DNA-binding</keyword>
<keyword evidence="7" id="KW-0269">Exonuclease</keyword>
<dbReference type="GO" id="GO:0004527">
    <property type="term" value="F:exonuclease activity"/>
    <property type="evidence" value="ECO:0007669"/>
    <property type="project" value="UniProtKB-KW"/>
</dbReference>
<name>A0A4Q7NPJ5_9ACTN</name>
<dbReference type="InterPro" id="IPR013986">
    <property type="entry name" value="DExx_box_DNA_helicase_dom_sf"/>
</dbReference>
<proteinExistence type="inferred from homology"/>
<dbReference type="Gene3D" id="1.10.10.160">
    <property type="match status" value="1"/>
</dbReference>
<evidence type="ECO:0000256" key="7">
    <source>
        <dbReference type="ARBA" id="ARBA00022839"/>
    </source>
</evidence>
<evidence type="ECO:0000313" key="20">
    <source>
        <dbReference type="EMBL" id="RZS87201.1"/>
    </source>
</evidence>
<dbReference type="Proteomes" id="UP000293638">
    <property type="component" value="Unassembled WGS sequence"/>
</dbReference>
<dbReference type="CDD" id="cd17932">
    <property type="entry name" value="DEXQc_UvrD"/>
    <property type="match status" value="1"/>
</dbReference>
<dbReference type="GO" id="GO:0000725">
    <property type="term" value="P:recombinational repair"/>
    <property type="evidence" value="ECO:0007669"/>
    <property type="project" value="TreeGrafter"/>
</dbReference>
<keyword evidence="3 15" id="KW-0547">Nucleotide-binding</keyword>
<keyword evidence="5 15" id="KW-0378">Hydrolase</keyword>
<reference evidence="20 21" key="1">
    <citation type="submission" date="2019-02" db="EMBL/GenBank/DDBJ databases">
        <title>Genomic Encyclopedia of Type Strains, Phase IV (KMG-IV): sequencing the most valuable type-strain genomes for metagenomic binning, comparative biology and taxonomic classification.</title>
        <authorList>
            <person name="Goeker M."/>
        </authorList>
    </citation>
    <scope>NUCLEOTIDE SEQUENCE [LARGE SCALE GENOMIC DNA]</scope>
    <source>
        <strain evidence="20 21">DSM 45622</strain>
    </source>
</reference>
<feature type="region of interest" description="Disordered" evidence="17">
    <location>
        <begin position="92"/>
        <end position="121"/>
    </location>
</feature>
<dbReference type="AlphaFoldDB" id="A0A4Q7NPJ5"/>
<comment type="similarity">
    <text evidence="1">Belongs to the helicase family. UvrD subfamily.</text>
</comment>
<dbReference type="InterPro" id="IPR014016">
    <property type="entry name" value="UvrD-like_ATP-bd"/>
</dbReference>
<dbReference type="PANTHER" id="PTHR11070:SF55">
    <property type="entry name" value="DNA 3'-5' HELICASE"/>
    <property type="match status" value="1"/>
</dbReference>
<evidence type="ECO:0000256" key="12">
    <source>
        <dbReference type="ARBA" id="ARBA00034617"/>
    </source>
</evidence>
<keyword evidence="6 15" id="KW-0347">Helicase</keyword>
<dbReference type="SUPFAM" id="SSF52540">
    <property type="entry name" value="P-loop containing nucleoside triphosphate hydrolases"/>
    <property type="match status" value="1"/>
</dbReference>
<evidence type="ECO:0000256" key="10">
    <source>
        <dbReference type="ARBA" id="ARBA00023204"/>
    </source>
</evidence>
<evidence type="ECO:0000256" key="2">
    <source>
        <dbReference type="ARBA" id="ARBA00022722"/>
    </source>
</evidence>
<evidence type="ECO:0000256" key="11">
    <source>
        <dbReference type="ARBA" id="ARBA00023235"/>
    </source>
</evidence>
<dbReference type="RefSeq" id="WP_130493352.1">
    <property type="nucleotide sequence ID" value="NZ_SGXD01000003.1"/>
</dbReference>
<protein>
    <recommendedName>
        <fullName evidence="13">DNA 3'-5' helicase</fullName>
        <ecNumber evidence="13">5.6.2.4</ecNumber>
    </recommendedName>
</protein>
<comment type="catalytic activity">
    <reaction evidence="12">
        <text>Couples ATP hydrolysis with the unwinding of duplex DNA by translocating in the 3'-5' direction.</text>
        <dbReference type="EC" id="5.6.2.4"/>
    </reaction>
</comment>
<evidence type="ECO:0000256" key="1">
    <source>
        <dbReference type="ARBA" id="ARBA00009922"/>
    </source>
</evidence>
<organism evidence="20 21">
    <name type="scientific">Motilibacter rhizosphaerae</name>
    <dbReference type="NCBI Taxonomy" id="598652"/>
    <lineage>
        <taxon>Bacteria</taxon>
        <taxon>Bacillati</taxon>
        <taxon>Actinomycetota</taxon>
        <taxon>Actinomycetes</taxon>
        <taxon>Motilibacterales</taxon>
        <taxon>Motilibacteraceae</taxon>
        <taxon>Motilibacter</taxon>
    </lineage>
</organism>
<dbReference type="GO" id="GO:0005829">
    <property type="term" value="C:cytosol"/>
    <property type="evidence" value="ECO:0007669"/>
    <property type="project" value="TreeGrafter"/>
</dbReference>
<gene>
    <name evidence="20" type="ORF">EV189_2625</name>
</gene>
<dbReference type="InterPro" id="IPR011604">
    <property type="entry name" value="PDDEXK-like_dom_sf"/>
</dbReference>
<feature type="coiled-coil region" evidence="16">
    <location>
        <begin position="187"/>
        <end position="214"/>
    </location>
</feature>
<comment type="catalytic activity">
    <reaction evidence="14">
        <text>ATP + H2O = ADP + phosphate + H(+)</text>
        <dbReference type="Rhea" id="RHEA:13065"/>
        <dbReference type="ChEBI" id="CHEBI:15377"/>
        <dbReference type="ChEBI" id="CHEBI:15378"/>
        <dbReference type="ChEBI" id="CHEBI:30616"/>
        <dbReference type="ChEBI" id="CHEBI:43474"/>
        <dbReference type="ChEBI" id="CHEBI:456216"/>
        <dbReference type="EC" id="5.6.2.4"/>
    </reaction>
</comment>
<evidence type="ECO:0000256" key="16">
    <source>
        <dbReference type="SAM" id="Coils"/>
    </source>
</evidence>
<dbReference type="GO" id="GO:0043138">
    <property type="term" value="F:3'-5' DNA helicase activity"/>
    <property type="evidence" value="ECO:0007669"/>
    <property type="project" value="UniProtKB-EC"/>
</dbReference>
<dbReference type="PANTHER" id="PTHR11070">
    <property type="entry name" value="UVRD / RECB / PCRA DNA HELICASE FAMILY MEMBER"/>
    <property type="match status" value="1"/>
</dbReference>
<keyword evidence="16" id="KW-0175">Coiled coil</keyword>
<accession>A0A4Q7NPJ5</accession>
<dbReference type="GO" id="GO:0005524">
    <property type="term" value="F:ATP binding"/>
    <property type="evidence" value="ECO:0007669"/>
    <property type="project" value="UniProtKB-UniRule"/>
</dbReference>
<keyword evidence="4" id="KW-0227">DNA damage</keyword>
<evidence type="ECO:0000256" key="4">
    <source>
        <dbReference type="ARBA" id="ARBA00022763"/>
    </source>
</evidence>
<dbReference type="EMBL" id="SGXD01000003">
    <property type="protein sequence ID" value="RZS87201.1"/>
    <property type="molecule type" value="Genomic_DNA"/>
</dbReference>
<evidence type="ECO:0000256" key="14">
    <source>
        <dbReference type="ARBA" id="ARBA00048988"/>
    </source>
</evidence>
<dbReference type="Pfam" id="PF13361">
    <property type="entry name" value="UvrD_C"/>
    <property type="match status" value="1"/>
</dbReference>
<dbReference type="Gene3D" id="1.10.486.10">
    <property type="entry name" value="PCRA, domain 4"/>
    <property type="match status" value="1"/>
</dbReference>
<evidence type="ECO:0000256" key="5">
    <source>
        <dbReference type="ARBA" id="ARBA00022801"/>
    </source>
</evidence>
<dbReference type="InterPro" id="IPR000212">
    <property type="entry name" value="DNA_helicase_UvrD/REP"/>
</dbReference>
<dbReference type="InterPro" id="IPR011335">
    <property type="entry name" value="Restrct_endonuc-II-like"/>
</dbReference>
<evidence type="ECO:0000256" key="13">
    <source>
        <dbReference type="ARBA" id="ARBA00034808"/>
    </source>
</evidence>
<feature type="domain" description="UvrD-like helicase ATP-binding" evidence="18">
    <location>
        <begin position="17"/>
        <end position="359"/>
    </location>
</feature>
<dbReference type="InterPro" id="IPR027417">
    <property type="entry name" value="P-loop_NTPase"/>
</dbReference>